<accession>A0AAD9Z046</accession>
<dbReference type="Proteomes" id="UP001276659">
    <property type="component" value="Unassembled WGS sequence"/>
</dbReference>
<evidence type="ECO:0000313" key="2">
    <source>
        <dbReference type="EMBL" id="KAK3169259.1"/>
    </source>
</evidence>
<dbReference type="InterPro" id="IPR000719">
    <property type="entry name" value="Prot_kinase_dom"/>
</dbReference>
<dbReference type="AlphaFoldDB" id="A0AAD9Z046"/>
<protein>
    <recommendedName>
        <fullName evidence="1">Protein kinase domain-containing protein</fullName>
    </recommendedName>
</protein>
<keyword evidence="3" id="KW-1185">Reference proteome</keyword>
<gene>
    <name evidence="2" type="ORF">OEA41_008642</name>
</gene>
<dbReference type="Pfam" id="PF00069">
    <property type="entry name" value="Pkinase"/>
    <property type="match status" value="1"/>
</dbReference>
<dbReference type="InterPro" id="IPR011009">
    <property type="entry name" value="Kinase-like_dom_sf"/>
</dbReference>
<reference evidence="2" key="1">
    <citation type="submission" date="2022-11" db="EMBL/GenBank/DDBJ databases">
        <title>Chromosomal genome sequence assembly and mating type (MAT) locus characterization of the leprose asexual lichenized fungus Lepraria neglecta (Nyl.) Erichsen.</title>
        <authorList>
            <person name="Allen J.L."/>
            <person name="Pfeffer B."/>
        </authorList>
    </citation>
    <scope>NUCLEOTIDE SEQUENCE</scope>
    <source>
        <strain evidence="2">Allen 5258</strain>
    </source>
</reference>
<dbReference type="GO" id="GO:0004672">
    <property type="term" value="F:protein kinase activity"/>
    <property type="evidence" value="ECO:0007669"/>
    <property type="project" value="InterPro"/>
</dbReference>
<dbReference type="Gene3D" id="1.10.510.10">
    <property type="entry name" value="Transferase(Phosphotransferase) domain 1"/>
    <property type="match status" value="1"/>
</dbReference>
<dbReference type="GO" id="GO:0005524">
    <property type="term" value="F:ATP binding"/>
    <property type="evidence" value="ECO:0007669"/>
    <property type="project" value="InterPro"/>
</dbReference>
<evidence type="ECO:0000313" key="3">
    <source>
        <dbReference type="Proteomes" id="UP001276659"/>
    </source>
</evidence>
<evidence type="ECO:0000259" key="1">
    <source>
        <dbReference type="PROSITE" id="PS50011"/>
    </source>
</evidence>
<proteinExistence type="predicted"/>
<sequence length="228" mass="26349">MSEEYREDEEYINEVNREMLESEKAVYLRVGRCDGIAECISISKDGILLALYKRGDLESYVEGEVEVDRSRKAGWILSIIKTMLHFHNAKILVDDMALRNILIADDLSLKMIDFGQCPLFPMDTDINAVSDHGLTAQADIFHLGCVIYSIVTWKRYECDLFMRGWTRPLLSDLPEVDQLFCGDIIQKCWSAEYTSMEQLYCETHEALEHVIHEIRCCRDGDLDQYESV</sequence>
<dbReference type="PROSITE" id="PS50011">
    <property type="entry name" value="PROTEIN_KINASE_DOM"/>
    <property type="match status" value="1"/>
</dbReference>
<name>A0AAD9Z046_9LECA</name>
<dbReference type="SUPFAM" id="SSF56112">
    <property type="entry name" value="Protein kinase-like (PK-like)"/>
    <property type="match status" value="1"/>
</dbReference>
<dbReference type="EMBL" id="JASNWA010000009">
    <property type="protein sequence ID" value="KAK3169259.1"/>
    <property type="molecule type" value="Genomic_DNA"/>
</dbReference>
<organism evidence="2 3">
    <name type="scientific">Lepraria neglecta</name>
    <dbReference type="NCBI Taxonomy" id="209136"/>
    <lineage>
        <taxon>Eukaryota</taxon>
        <taxon>Fungi</taxon>
        <taxon>Dikarya</taxon>
        <taxon>Ascomycota</taxon>
        <taxon>Pezizomycotina</taxon>
        <taxon>Lecanoromycetes</taxon>
        <taxon>OSLEUM clade</taxon>
        <taxon>Lecanoromycetidae</taxon>
        <taxon>Lecanorales</taxon>
        <taxon>Lecanorineae</taxon>
        <taxon>Stereocaulaceae</taxon>
        <taxon>Lepraria</taxon>
    </lineage>
</organism>
<comment type="caution">
    <text evidence="2">The sequence shown here is derived from an EMBL/GenBank/DDBJ whole genome shotgun (WGS) entry which is preliminary data.</text>
</comment>
<feature type="domain" description="Protein kinase" evidence="1">
    <location>
        <begin position="1"/>
        <end position="228"/>
    </location>
</feature>